<reference evidence="3" key="1">
    <citation type="submission" date="2022-10" db="EMBL/GenBank/DDBJ databases">
        <title>Tapping the CABI collections for fungal endophytes: first genome assemblies for Collariella, Neodidymelliopsis, Ascochyta clinopodiicola, Didymella pomorum, Didymosphaeria variabile, Neocosmospora piperis and Neocucurbitaria cava.</title>
        <authorList>
            <person name="Hill R."/>
        </authorList>
    </citation>
    <scope>NUCLEOTIDE SEQUENCE</scope>
    <source>
        <strain evidence="3">IMI 355082</strain>
    </source>
</reference>
<evidence type="ECO:0000256" key="1">
    <source>
        <dbReference type="SAM" id="MobiDB-lite"/>
    </source>
</evidence>
<sequence>MRIACLQFAPQVGEVDNNLNRADAVLAKANQDEVDSLDLLVLPELAFSGHNFGSYEEIAPYLEPSGSGISSLWARTIALKHNTNVLVGYPEQVDASGNSRAGPKQYNSTILVNGDGETVANYRKAFLHPLDESWAREGKDFFGNHVPGLGTVAIGIAIINMAWFTNEECEQFTQFPNEPDMETLAYWARRLEPIIRDESRDELIIVFCNRTGIEDQTTVYAGTSAVIGIHQGEVKVYGLLGRGVKELLIVDTDEPPFANLTIRKDGVHLSPMEYELKTSEHSDGAESLLFKPSPIVSGRRTPTKCFPGAAHSKAAPKSLPAEGTLTLPVSKMVNTPATGCPGGNPSKDPSPASTSARPRPSPTQPSCTASNQVVDLDVVTQSSASTGQILGGSVEFIFENDEDALENDLEQFPSTSPCGSPLAPSGSSISQGPQQLGTPHRPTILAGYPGNAKSPILREPSPRPQHVPALHERCIEAGGSSPLQGPPDVRSAITSRPSTATGIRPPRPASPKSQNARIIQGRSQSVAAESRGFDATATSRNQRLPDSRSMSRSGRIVGLDQGLIERALDFYLGSQSVDIRDRIFAIDAHMPQTASVTDDEQSAQFENANAAPLGNRSSSSDSSAPYDHSVAAESDNDSSESRTVLWQEDSQIIGQHLRRTKSKEGVRGRRQSRDTKADGWGSGVDPSTSTTQSSDSTRVDGYMQSRNASRSQTSRGQYGPTDRRASPSRFRPSNGDTIRTIRDPSLGPPSDSEDEIIAEITFRRPACRNCGSSNCGSKGATRPKTQDNGSDSSGPAPDEQNVSIPDPNKSMPPSPPAADSEKTPTINKYQEPCSDPLRLALRTTGEDINELRAPNLSRASLRTLSSYEPSPVTPPPRHFEPRTPKAMVFNSDYAPTPVDPVSNLIFDAGNASLDNIISMSVERPKVSV</sequence>
<dbReference type="Pfam" id="PF00795">
    <property type="entry name" value="CN_hydrolase"/>
    <property type="match status" value="1"/>
</dbReference>
<feature type="region of interest" description="Disordered" evidence="1">
    <location>
        <begin position="409"/>
        <end position="436"/>
    </location>
</feature>
<feature type="domain" description="CN hydrolase" evidence="2">
    <location>
        <begin position="1"/>
        <end position="254"/>
    </location>
</feature>
<name>A0A9W8YPM8_9PEZI</name>
<dbReference type="InterPro" id="IPR039703">
    <property type="entry name" value="Nta1"/>
</dbReference>
<feature type="compositionally biased region" description="Polar residues" evidence="1">
    <location>
        <begin position="536"/>
        <end position="552"/>
    </location>
</feature>
<dbReference type="GO" id="GO:0070773">
    <property type="term" value="F:protein-N-terminal glutamine amidohydrolase activity"/>
    <property type="evidence" value="ECO:0007669"/>
    <property type="project" value="InterPro"/>
</dbReference>
<feature type="region of interest" description="Disordered" evidence="1">
    <location>
        <begin position="477"/>
        <end position="553"/>
    </location>
</feature>
<feature type="compositionally biased region" description="Polar residues" evidence="1">
    <location>
        <begin position="492"/>
        <end position="501"/>
    </location>
</feature>
<protein>
    <recommendedName>
        <fullName evidence="2">CN hydrolase domain-containing protein</fullName>
    </recommendedName>
</protein>
<dbReference type="EMBL" id="JAPEVB010000004">
    <property type="protein sequence ID" value="KAJ4388952.1"/>
    <property type="molecule type" value="Genomic_DNA"/>
</dbReference>
<organism evidence="3 4">
    <name type="scientific">Gnomoniopsis smithogilvyi</name>
    <dbReference type="NCBI Taxonomy" id="1191159"/>
    <lineage>
        <taxon>Eukaryota</taxon>
        <taxon>Fungi</taxon>
        <taxon>Dikarya</taxon>
        <taxon>Ascomycota</taxon>
        <taxon>Pezizomycotina</taxon>
        <taxon>Sordariomycetes</taxon>
        <taxon>Sordariomycetidae</taxon>
        <taxon>Diaporthales</taxon>
        <taxon>Gnomoniaceae</taxon>
        <taxon>Gnomoniopsis</taxon>
    </lineage>
</organism>
<keyword evidence="4" id="KW-1185">Reference proteome</keyword>
<feature type="compositionally biased region" description="Low complexity" evidence="1">
    <location>
        <begin position="349"/>
        <end position="358"/>
    </location>
</feature>
<dbReference type="PANTHER" id="PTHR11750:SF26">
    <property type="entry name" value="PROTEIN N-TERMINAL AMIDASE"/>
    <property type="match status" value="1"/>
</dbReference>
<feature type="region of interest" description="Disordered" evidence="1">
    <location>
        <begin position="300"/>
        <end position="370"/>
    </location>
</feature>
<feature type="region of interest" description="Disordered" evidence="1">
    <location>
        <begin position="862"/>
        <end position="883"/>
    </location>
</feature>
<dbReference type="Gene3D" id="3.60.110.10">
    <property type="entry name" value="Carbon-nitrogen hydrolase"/>
    <property type="match status" value="1"/>
</dbReference>
<evidence type="ECO:0000259" key="2">
    <source>
        <dbReference type="PROSITE" id="PS50263"/>
    </source>
</evidence>
<dbReference type="GO" id="GO:0030163">
    <property type="term" value="P:protein catabolic process"/>
    <property type="evidence" value="ECO:0007669"/>
    <property type="project" value="TreeGrafter"/>
</dbReference>
<feature type="compositionally biased region" description="Polar residues" evidence="1">
    <location>
        <begin position="641"/>
        <end position="653"/>
    </location>
</feature>
<comment type="caution">
    <text evidence="3">The sequence shown here is derived from an EMBL/GenBank/DDBJ whole genome shotgun (WGS) entry which is preliminary data.</text>
</comment>
<dbReference type="GO" id="GO:0008418">
    <property type="term" value="F:protein-N-terminal asparagine amidohydrolase activity"/>
    <property type="evidence" value="ECO:0007669"/>
    <property type="project" value="InterPro"/>
</dbReference>
<evidence type="ECO:0000313" key="3">
    <source>
        <dbReference type="EMBL" id="KAJ4388952.1"/>
    </source>
</evidence>
<feature type="compositionally biased region" description="Low complexity" evidence="1">
    <location>
        <begin position="424"/>
        <end position="435"/>
    </location>
</feature>
<feature type="compositionally biased region" description="Basic and acidic residues" evidence="1">
    <location>
        <begin position="662"/>
        <end position="677"/>
    </location>
</feature>
<feature type="compositionally biased region" description="Polar residues" evidence="1">
    <location>
        <begin position="704"/>
        <end position="716"/>
    </location>
</feature>
<dbReference type="InterPro" id="IPR003010">
    <property type="entry name" value="C-N_Hydrolase"/>
</dbReference>
<feature type="compositionally biased region" description="Polar residues" evidence="1">
    <location>
        <begin position="511"/>
        <end position="527"/>
    </location>
</feature>
<gene>
    <name evidence="3" type="ORF">N0V93_006414</name>
</gene>
<proteinExistence type="predicted"/>
<dbReference type="InterPro" id="IPR036526">
    <property type="entry name" value="C-N_Hydrolase_sf"/>
</dbReference>
<dbReference type="PANTHER" id="PTHR11750">
    <property type="entry name" value="PROTEIN N-TERMINAL AMIDASE"/>
    <property type="match status" value="1"/>
</dbReference>
<dbReference type="AlphaFoldDB" id="A0A9W8YPM8"/>
<dbReference type="PROSITE" id="PS50263">
    <property type="entry name" value="CN_HYDROLASE"/>
    <property type="match status" value="1"/>
</dbReference>
<dbReference type="OrthoDB" id="201515at2759"/>
<dbReference type="SUPFAM" id="SSF56317">
    <property type="entry name" value="Carbon-nitrogen hydrolase"/>
    <property type="match status" value="1"/>
</dbReference>
<feature type="region of interest" description="Disordered" evidence="1">
    <location>
        <begin position="768"/>
        <end position="836"/>
    </location>
</feature>
<feature type="compositionally biased region" description="Low complexity" evidence="1">
    <location>
        <begin position="687"/>
        <end position="696"/>
    </location>
</feature>
<feature type="region of interest" description="Disordered" evidence="1">
    <location>
        <begin position="610"/>
        <end position="752"/>
    </location>
</feature>
<evidence type="ECO:0000313" key="4">
    <source>
        <dbReference type="Proteomes" id="UP001140453"/>
    </source>
</evidence>
<dbReference type="Proteomes" id="UP001140453">
    <property type="component" value="Unassembled WGS sequence"/>
</dbReference>
<accession>A0A9W8YPM8</accession>